<organism evidence="4 5">
    <name type="scientific">Salipiger marinus</name>
    <dbReference type="NCBI Taxonomy" id="555512"/>
    <lineage>
        <taxon>Bacteria</taxon>
        <taxon>Pseudomonadati</taxon>
        <taxon>Pseudomonadota</taxon>
        <taxon>Alphaproteobacteria</taxon>
        <taxon>Rhodobacterales</taxon>
        <taxon>Roseobacteraceae</taxon>
        <taxon>Salipiger</taxon>
    </lineage>
</organism>
<dbReference type="GO" id="GO:0003677">
    <property type="term" value="F:DNA binding"/>
    <property type="evidence" value="ECO:0007669"/>
    <property type="project" value="UniProtKB-UniRule"/>
</dbReference>
<accession>A0A1G8PBN4</accession>
<dbReference type="PANTHER" id="PTHR30328">
    <property type="entry name" value="TRANSCRIPTIONAL REPRESSOR"/>
    <property type="match status" value="1"/>
</dbReference>
<dbReference type="InterPro" id="IPR013573">
    <property type="entry name" value="Tscrpt_reg_YcdC_C"/>
</dbReference>
<dbReference type="PANTHER" id="PTHR30328:SF54">
    <property type="entry name" value="HTH-TYPE TRANSCRIPTIONAL REPRESSOR SCO4008"/>
    <property type="match status" value="1"/>
</dbReference>
<evidence type="ECO:0000256" key="2">
    <source>
        <dbReference type="PROSITE-ProRule" id="PRU00335"/>
    </source>
</evidence>
<proteinExistence type="predicted"/>
<dbReference type="SUPFAM" id="SSF48498">
    <property type="entry name" value="Tetracyclin repressor-like, C-terminal domain"/>
    <property type="match status" value="1"/>
</dbReference>
<dbReference type="Gene3D" id="1.10.357.10">
    <property type="entry name" value="Tetracycline Repressor, domain 2"/>
    <property type="match status" value="1"/>
</dbReference>
<dbReference type="GO" id="GO:0045892">
    <property type="term" value="P:negative regulation of DNA-templated transcription"/>
    <property type="evidence" value="ECO:0007669"/>
    <property type="project" value="InterPro"/>
</dbReference>
<dbReference type="SUPFAM" id="SSF46689">
    <property type="entry name" value="Homeodomain-like"/>
    <property type="match status" value="1"/>
</dbReference>
<dbReference type="Gene3D" id="1.10.10.60">
    <property type="entry name" value="Homeodomain-like"/>
    <property type="match status" value="1"/>
</dbReference>
<dbReference type="OrthoDB" id="2356263at2"/>
<dbReference type="InterPro" id="IPR001647">
    <property type="entry name" value="HTH_TetR"/>
</dbReference>
<evidence type="ECO:0000259" key="3">
    <source>
        <dbReference type="PROSITE" id="PS50977"/>
    </source>
</evidence>
<dbReference type="Proteomes" id="UP000199093">
    <property type="component" value="Unassembled WGS sequence"/>
</dbReference>
<dbReference type="InterPro" id="IPR036271">
    <property type="entry name" value="Tet_transcr_reg_TetR-rel_C_sf"/>
</dbReference>
<dbReference type="AlphaFoldDB" id="A0A1G8PBN4"/>
<evidence type="ECO:0000313" key="4">
    <source>
        <dbReference type="EMBL" id="SDI89746.1"/>
    </source>
</evidence>
<sequence length="219" mass="24750">MQAREGMRKPMTIVETKRTRMRETIRDAAIREFARNGLSGTSTQAIADAAGISKAQLHYYISSKEDLYQEVLGHILAEWREIFLLSSNRDDPRTAIRTYIQRKIQQALDHPEISRLFAREMARGAPEMAKHWPGLRAAVDEAAEVIRGWIAEGKIAPVDPLLFQINIWAVAQHYADYEMQARMLMGTGPDAPLDAARISEEAIQLFLLRCGLSDTERAS</sequence>
<protein>
    <submittedName>
        <fullName evidence="4">Transcriptional regulator, TetR family</fullName>
    </submittedName>
</protein>
<dbReference type="PRINTS" id="PR00455">
    <property type="entry name" value="HTHTETR"/>
</dbReference>
<dbReference type="Pfam" id="PF00440">
    <property type="entry name" value="TetR_N"/>
    <property type="match status" value="1"/>
</dbReference>
<keyword evidence="5" id="KW-1185">Reference proteome</keyword>
<dbReference type="EMBL" id="FNEJ01000012">
    <property type="protein sequence ID" value="SDI89746.1"/>
    <property type="molecule type" value="Genomic_DNA"/>
</dbReference>
<dbReference type="InterPro" id="IPR009057">
    <property type="entry name" value="Homeodomain-like_sf"/>
</dbReference>
<name>A0A1G8PBN4_9RHOB</name>
<reference evidence="4 5" key="1">
    <citation type="submission" date="2016-10" db="EMBL/GenBank/DDBJ databases">
        <authorList>
            <person name="de Groot N.N."/>
        </authorList>
    </citation>
    <scope>NUCLEOTIDE SEQUENCE [LARGE SCALE GENOMIC DNA]</scope>
    <source>
        <strain evidence="4 5">DSM 26424</strain>
    </source>
</reference>
<keyword evidence="1 2" id="KW-0238">DNA-binding</keyword>
<dbReference type="PROSITE" id="PS50977">
    <property type="entry name" value="HTH_TETR_2"/>
    <property type="match status" value="1"/>
</dbReference>
<feature type="DNA-binding region" description="H-T-H motif" evidence="2">
    <location>
        <begin position="42"/>
        <end position="61"/>
    </location>
</feature>
<evidence type="ECO:0000256" key="1">
    <source>
        <dbReference type="ARBA" id="ARBA00023125"/>
    </source>
</evidence>
<gene>
    <name evidence="4" type="ORF">SAMN04487993_101235</name>
</gene>
<feature type="domain" description="HTH tetR-type" evidence="3">
    <location>
        <begin position="19"/>
        <end position="79"/>
    </location>
</feature>
<evidence type="ECO:0000313" key="5">
    <source>
        <dbReference type="Proteomes" id="UP000199093"/>
    </source>
</evidence>
<dbReference type="STRING" id="555512.SAMN04487993_101235"/>
<dbReference type="Pfam" id="PF08362">
    <property type="entry name" value="TetR_C_3"/>
    <property type="match status" value="1"/>
</dbReference>
<dbReference type="InterPro" id="IPR050109">
    <property type="entry name" value="HTH-type_TetR-like_transc_reg"/>
</dbReference>